<dbReference type="Pfam" id="PF00512">
    <property type="entry name" value="HisKA"/>
    <property type="match status" value="1"/>
</dbReference>
<dbReference type="InterPro" id="IPR036097">
    <property type="entry name" value="HisK_dim/P_sf"/>
</dbReference>
<dbReference type="Proteomes" id="UP001208938">
    <property type="component" value="Unassembled WGS sequence"/>
</dbReference>
<dbReference type="Pfam" id="PF00072">
    <property type="entry name" value="Response_reg"/>
    <property type="match status" value="1"/>
</dbReference>
<dbReference type="SUPFAM" id="SSF47384">
    <property type="entry name" value="Homodimeric domain of signal transducing histidine kinase"/>
    <property type="match status" value="1"/>
</dbReference>
<evidence type="ECO:0000256" key="4">
    <source>
        <dbReference type="PROSITE-ProRule" id="PRU00169"/>
    </source>
</evidence>
<dbReference type="Pfam" id="PF02518">
    <property type="entry name" value="HATPase_c"/>
    <property type="match status" value="1"/>
</dbReference>
<gene>
    <name evidence="9" type="ORF">OKW52_01790</name>
</gene>
<dbReference type="SMART" id="SM00388">
    <property type="entry name" value="HisKA"/>
    <property type="match status" value="1"/>
</dbReference>
<dbReference type="InterPro" id="IPR036890">
    <property type="entry name" value="HATPase_C_sf"/>
</dbReference>
<dbReference type="Gene3D" id="1.10.287.130">
    <property type="match status" value="1"/>
</dbReference>
<keyword evidence="10" id="KW-1185">Reference proteome</keyword>
<dbReference type="RefSeq" id="WP_264504192.1">
    <property type="nucleotide sequence ID" value="NZ_JAPDFL010000001.1"/>
</dbReference>
<accession>A0ABT3GU48</accession>
<dbReference type="PANTHER" id="PTHR43065">
    <property type="entry name" value="SENSOR HISTIDINE KINASE"/>
    <property type="match status" value="1"/>
</dbReference>
<comment type="catalytic activity">
    <reaction evidence="1">
        <text>ATP + protein L-histidine = ADP + protein N-phospho-L-histidine.</text>
        <dbReference type="EC" id="2.7.13.3"/>
    </reaction>
</comment>
<dbReference type="InterPro" id="IPR011006">
    <property type="entry name" value="CheY-like_superfamily"/>
</dbReference>
<protein>
    <recommendedName>
        <fullName evidence="2">histidine kinase</fullName>
        <ecNumber evidence="2">2.7.13.3</ecNumber>
    </recommendedName>
</protein>
<dbReference type="InterPro" id="IPR005467">
    <property type="entry name" value="His_kinase_dom"/>
</dbReference>
<evidence type="ECO:0000256" key="3">
    <source>
        <dbReference type="ARBA" id="ARBA00022553"/>
    </source>
</evidence>
<dbReference type="Gene3D" id="3.30.565.10">
    <property type="entry name" value="Histidine kinase-like ATPase, C-terminal domain"/>
    <property type="match status" value="1"/>
</dbReference>
<dbReference type="SUPFAM" id="SSF52172">
    <property type="entry name" value="CheY-like"/>
    <property type="match status" value="1"/>
</dbReference>
<dbReference type="InterPro" id="IPR001789">
    <property type="entry name" value="Sig_transdc_resp-reg_receiver"/>
</dbReference>
<dbReference type="PROSITE" id="PS50109">
    <property type="entry name" value="HIS_KIN"/>
    <property type="match status" value="1"/>
</dbReference>
<feature type="coiled-coil region" evidence="5">
    <location>
        <begin position="171"/>
        <end position="198"/>
    </location>
</feature>
<feature type="transmembrane region" description="Helical" evidence="6">
    <location>
        <begin position="154"/>
        <end position="175"/>
    </location>
</feature>
<dbReference type="SUPFAM" id="SSF55874">
    <property type="entry name" value="ATPase domain of HSP90 chaperone/DNA topoisomerase II/histidine kinase"/>
    <property type="match status" value="1"/>
</dbReference>
<evidence type="ECO:0000313" key="9">
    <source>
        <dbReference type="EMBL" id="MCW1931035.1"/>
    </source>
</evidence>
<feature type="transmembrane region" description="Helical" evidence="6">
    <location>
        <begin position="85"/>
        <end position="103"/>
    </location>
</feature>
<dbReference type="InterPro" id="IPR004358">
    <property type="entry name" value="Sig_transdc_His_kin-like_C"/>
</dbReference>
<organism evidence="9 10">
    <name type="scientific">Pararhodobacter zhoushanensis</name>
    <dbReference type="NCBI Taxonomy" id="2479545"/>
    <lineage>
        <taxon>Bacteria</taxon>
        <taxon>Pseudomonadati</taxon>
        <taxon>Pseudomonadota</taxon>
        <taxon>Alphaproteobacteria</taxon>
        <taxon>Rhodobacterales</taxon>
        <taxon>Paracoccaceae</taxon>
        <taxon>Pararhodobacter</taxon>
    </lineage>
</organism>
<feature type="modified residue" description="4-aspartylphosphate" evidence="4">
    <location>
        <position position="511"/>
    </location>
</feature>
<feature type="transmembrane region" description="Helical" evidence="6">
    <location>
        <begin position="56"/>
        <end position="73"/>
    </location>
</feature>
<keyword evidence="3 4" id="KW-0597">Phosphoprotein</keyword>
<dbReference type="SMART" id="SM00387">
    <property type="entry name" value="HATPase_c"/>
    <property type="match status" value="1"/>
</dbReference>
<evidence type="ECO:0000256" key="2">
    <source>
        <dbReference type="ARBA" id="ARBA00012438"/>
    </source>
</evidence>
<keyword evidence="6" id="KW-1133">Transmembrane helix</keyword>
<dbReference type="InterPro" id="IPR003594">
    <property type="entry name" value="HATPase_dom"/>
</dbReference>
<sequence length="579" mass="63964">MTCVLIEDVNDLGLLFHDASEGMSWASQTAALLAAAALLAQAMMPDWRRLITRLDSVGLSVACLPLLGYIFNSEALWGNVVYTKLALHTGIAFFLLFTGRLMMRADETWIGVLYAQERGSQMGRRILPVVILGPIVMCYLALIATQQRFVTADFRLTCLAFAVVALGTFAVVTVADRVNRLERSARAYEEELKERDLELVRSQKVAVLGRLVGGVSHDFNNLLSVIIGNLELFEHDESPENRDHYKDQALKAASNAAALTRQLLTYGRKSRLEPEPFVLDLSVAETLQMFHRIVDPGVRVIEQFTVPGHQVFLDPSNFQQVLLNILINARDAMTTRGIIFVTTGLVTDVPPPRVATHDEGPLREGSYVTVEVRDTGSGMPPGVLERIFEPYFTTKGVGEGSGLGLPMAQGFCRQSNGDIRVDSAVGMGTTVTLYFPLAGTVDRAATPIARPKPHTPKGRARILVVDDEDAITEMMATQLTQDGYEVETAKDARAALDLFESSPRFDLVISDVIMPGDLQGHHLAGRVHALWPDARVLLMSGYESNRLREQFTFAGRIEFLQKPIDRKTLRRTIVDLLES</sequence>
<evidence type="ECO:0000259" key="7">
    <source>
        <dbReference type="PROSITE" id="PS50109"/>
    </source>
</evidence>
<dbReference type="EMBL" id="JAPDFL010000001">
    <property type="protein sequence ID" value="MCW1931035.1"/>
    <property type="molecule type" value="Genomic_DNA"/>
</dbReference>
<dbReference type="Gene3D" id="3.40.50.2300">
    <property type="match status" value="1"/>
</dbReference>
<comment type="caution">
    <text evidence="9">The sequence shown here is derived from an EMBL/GenBank/DDBJ whole genome shotgun (WGS) entry which is preliminary data.</text>
</comment>
<evidence type="ECO:0000256" key="1">
    <source>
        <dbReference type="ARBA" id="ARBA00000085"/>
    </source>
</evidence>
<evidence type="ECO:0000313" key="10">
    <source>
        <dbReference type="Proteomes" id="UP001208938"/>
    </source>
</evidence>
<evidence type="ECO:0000256" key="6">
    <source>
        <dbReference type="SAM" id="Phobius"/>
    </source>
</evidence>
<keyword evidence="6" id="KW-0472">Membrane</keyword>
<proteinExistence type="predicted"/>
<evidence type="ECO:0000259" key="8">
    <source>
        <dbReference type="PROSITE" id="PS50110"/>
    </source>
</evidence>
<keyword evidence="5" id="KW-0175">Coiled coil</keyword>
<dbReference type="PROSITE" id="PS50110">
    <property type="entry name" value="RESPONSE_REGULATORY"/>
    <property type="match status" value="1"/>
</dbReference>
<name>A0ABT3GU48_9RHOB</name>
<dbReference type="PRINTS" id="PR00344">
    <property type="entry name" value="BCTRLSENSOR"/>
</dbReference>
<dbReference type="SMART" id="SM00448">
    <property type="entry name" value="REC"/>
    <property type="match status" value="1"/>
</dbReference>
<dbReference type="InterPro" id="IPR003661">
    <property type="entry name" value="HisK_dim/P_dom"/>
</dbReference>
<feature type="transmembrane region" description="Helical" evidence="6">
    <location>
        <begin position="124"/>
        <end position="142"/>
    </location>
</feature>
<dbReference type="EC" id="2.7.13.3" evidence="2"/>
<keyword evidence="6" id="KW-0812">Transmembrane</keyword>
<feature type="domain" description="Response regulatory" evidence="8">
    <location>
        <begin position="461"/>
        <end position="577"/>
    </location>
</feature>
<feature type="domain" description="Histidine kinase" evidence="7">
    <location>
        <begin position="214"/>
        <end position="439"/>
    </location>
</feature>
<dbReference type="PANTHER" id="PTHR43065:SF42">
    <property type="entry name" value="TWO-COMPONENT SENSOR PPRA"/>
    <property type="match status" value="1"/>
</dbReference>
<evidence type="ECO:0000256" key="5">
    <source>
        <dbReference type="SAM" id="Coils"/>
    </source>
</evidence>
<reference evidence="9 10" key="1">
    <citation type="submission" date="2022-10" db="EMBL/GenBank/DDBJ databases">
        <title>Pararhodobacter sp. nov., isolated from marine algae.</title>
        <authorList>
            <person name="Choi B.J."/>
            <person name="Kim J.M."/>
            <person name="Lee J.K."/>
            <person name="Choi D.G."/>
            <person name="Jeon C.O."/>
        </authorList>
    </citation>
    <scope>NUCLEOTIDE SEQUENCE [LARGE SCALE GENOMIC DNA]</scope>
    <source>
        <strain evidence="9 10">ZQ420</strain>
    </source>
</reference>
<dbReference type="CDD" id="cd00082">
    <property type="entry name" value="HisKA"/>
    <property type="match status" value="1"/>
</dbReference>